<proteinExistence type="predicted"/>
<evidence type="ECO:0000313" key="2">
    <source>
        <dbReference type="Proteomes" id="UP001358586"/>
    </source>
</evidence>
<sequence>MKKDMCNLKNNINSIIDSPNYGDNVKRLRESQCKLDYLHAREERYWAQRSRVQWLKEGDGNTKYFYAKATGRLKKNSIKRIKDEIGNWVTDSKEICNTAKKKIRTYSSSMVMISPSMI</sequence>
<evidence type="ECO:0000313" key="1">
    <source>
        <dbReference type="EMBL" id="KAK5777463.1"/>
    </source>
</evidence>
<dbReference type="Proteomes" id="UP001358586">
    <property type="component" value="Chromosome 12"/>
</dbReference>
<reference evidence="1 2" key="1">
    <citation type="submission" date="2023-03" db="EMBL/GenBank/DDBJ databases">
        <title>WGS of Gossypium arboreum.</title>
        <authorList>
            <person name="Yu D."/>
        </authorList>
    </citation>
    <scope>NUCLEOTIDE SEQUENCE [LARGE SCALE GENOMIC DNA]</scope>
    <source>
        <tissue evidence="1">Leaf</tissue>
    </source>
</reference>
<accession>A0ABR0MU14</accession>
<keyword evidence="2" id="KW-1185">Reference proteome</keyword>
<comment type="caution">
    <text evidence="1">The sequence shown here is derived from an EMBL/GenBank/DDBJ whole genome shotgun (WGS) entry which is preliminary data.</text>
</comment>
<organism evidence="1 2">
    <name type="scientific">Gossypium arboreum</name>
    <name type="common">Tree cotton</name>
    <name type="synonym">Gossypium nanking</name>
    <dbReference type="NCBI Taxonomy" id="29729"/>
    <lineage>
        <taxon>Eukaryota</taxon>
        <taxon>Viridiplantae</taxon>
        <taxon>Streptophyta</taxon>
        <taxon>Embryophyta</taxon>
        <taxon>Tracheophyta</taxon>
        <taxon>Spermatophyta</taxon>
        <taxon>Magnoliopsida</taxon>
        <taxon>eudicotyledons</taxon>
        <taxon>Gunneridae</taxon>
        <taxon>Pentapetalae</taxon>
        <taxon>rosids</taxon>
        <taxon>malvids</taxon>
        <taxon>Malvales</taxon>
        <taxon>Malvaceae</taxon>
        <taxon>Malvoideae</taxon>
        <taxon>Gossypium</taxon>
    </lineage>
</organism>
<protein>
    <submittedName>
        <fullName evidence="1">Uncharacterized protein</fullName>
    </submittedName>
</protein>
<name>A0ABR0MU14_GOSAR</name>
<gene>
    <name evidence="1" type="ORF">PVK06_045430</name>
</gene>
<dbReference type="EMBL" id="JARKNE010000012">
    <property type="protein sequence ID" value="KAK5777463.1"/>
    <property type="molecule type" value="Genomic_DNA"/>
</dbReference>